<protein>
    <submittedName>
        <fullName evidence="4">Delta(12) acyl-lipid conjugase (11E,13E-forming)</fullName>
    </submittedName>
</protein>
<dbReference type="OrthoDB" id="1461976at2759"/>
<feature type="transmembrane region" description="Helical" evidence="2">
    <location>
        <begin position="360"/>
        <end position="381"/>
    </location>
</feature>
<dbReference type="InterPro" id="IPR005804">
    <property type="entry name" value="FA_desaturase_dom"/>
</dbReference>
<feature type="transmembrane region" description="Helical" evidence="2">
    <location>
        <begin position="205"/>
        <end position="223"/>
    </location>
</feature>
<sequence length="543" mass="61252">MLLDPVSSADDDKSRSLARTGSNKDDNESTTMGKGGQSVKTLSSSGQATTTRTTTVDKTIVKQLASPPTSSNTNSTEEWKSPFTPDKIDPRVAGKSISEINAAFPTKSELRAVIPPHCFTRPLHWSFFYVGCDILQGVAIWYLTCHVIQLPVDPPGPIWTWQWWAWRAAWNIYGVVMGYAIGGLWCIGHECGHGAFSDYPVVNGTVGWICHSALLVPYFSWAFSHAKHHRRTNDMVHGETHIPPLYNEFGMEKQTDGTYKRLPEEVVDAQVAIFGEGGPTQGVLSHCFAGHASIHEDWGDEAFAGFMVWTRLYFGWQAYLAGIISGGKLGADQKPIAKDEFPDHFRPHSRLFPPKMYTKVLFSDFGILLTVAALVYASTVYSFRAVWFYYFGPYMTVHAFLVTVTWLQHTHESVPHFDLENWSWMKASLAGTIDRPLYGWMNWCSHNIVTTHIVHHVFHEIPHYHAVEATLAVRAYLEPKGLYNYDDTDALMALWKVCKTCHFMDADDDGVQYYRKLKDVPLLYTNTTEESSKEAETMAKKND</sequence>
<comment type="caution">
    <text evidence="4">The sequence shown here is derived from an EMBL/GenBank/DDBJ whole genome shotgun (WGS) entry which is preliminary data.</text>
</comment>
<feature type="transmembrane region" description="Helical" evidence="2">
    <location>
        <begin position="164"/>
        <end position="185"/>
    </location>
</feature>
<keyword evidence="5" id="KW-1185">Reference proteome</keyword>
<evidence type="ECO:0000259" key="3">
    <source>
        <dbReference type="Pfam" id="PF00487"/>
    </source>
</evidence>
<feature type="compositionally biased region" description="Low complexity" evidence="1">
    <location>
        <begin position="66"/>
        <end position="76"/>
    </location>
</feature>
<dbReference type="PANTHER" id="PTHR32100">
    <property type="entry name" value="OMEGA-6 FATTY ACID DESATURASE, CHLOROPLASTIC"/>
    <property type="match status" value="1"/>
</dbReference>
<dbReference type="Proteomes" id="UP001153069">
    <property type="component" value="Unassembled WGS sequence"/>
</dbReference>
<dbReference type="GO" id="GO:0016491">
    <property type="term" value="F:oxidoreductase activity"/>
    <property type="evidence" value="ECO:0007669"/>
    <property type="project" value="InterPro"/>
</dbReference>
<feature type="domain" description="Fatty acid desaturase" evidence="3">
    <location>
        <begin position="169"/>
        <end position="235"/>
    </location>
</feature>
<feature type="domain" description="Fatty acid desaturase" evidence="3">
    <location>
        <begin position="286"/>
        <end position="482"/>
    </location>
</feature>
<dbReference type="EMBL" id="CAICTM010002147">
    <property type="protein sequence ID" value="CAB9528112.1"/>
    <property type="molecule type" value="Genomic_DNA"/>
</dbReference>
<keyword evidence="2" id="KW-0812">Transmembrane</keyword>
<evidence type="ECO:0000313" key="4">
    <source>
        <dbReference type="EMBL" id="CAB9528112.1"/>
    </source>
</evidence>
<feature type="region of interest" description="Disordered" evidence="1">
    <location>
        <begin position="1"/>
        <end position="85"/>
    </location>
</feature>
<accession>A0A9N8ETY1</accession>
<dbReference type="InterPro" id="IPR012171">
    <property type="entry name" value="Fatty_acid_desaturase"/>
</dbReference>
<organism evidence="4 5">
    <name type="scientific">Seminavis robusta</name>
    <dbReference type="NCBI Taxonomy" id="568900"/>
    <lineage>
        <taxon>Eukaryota</taxon>
        <taxon>Sar</taxon>
        <taxon>Stramenopiles</taxon>
        <taxon>Ochrophyta</taxon>
        <taxon>Bacillariophyta</taxon>
        <taxon>Bacillariophyceae</taxon>
        <taxon>Bacillariophycidae</taxon>
        <taxon>Naviculales</taxon>
        <taxon>Naviculaceae</taxon>
        <taxon>Seminavis</taxon>
    </lineage>
</organism>
<evidence type="ECO:0000256" key="2">
    <source>
        <dbReference type="SAM" id="Phobius"/>
    </source>
</evidence>
<dbReference type="GO" id="GO:0006629">
    <property type="term" value="P:lipid metabolic process"/>
    <property type="evidence" value="ECO:0007669"/>
    <property type="project" value="InterPro"/>
</dbReference>
<dbReference type="CDD" id="cd03507">
    <property type="entry name" value="Delta12-FADS-like"/>
    <property type="match status" value="1"/>
</dbReference>
<evidence type="ECO:0000256" key="1">
    <source>
        <dbReference type="SAM" id="MobiDB-lite"/>
    </source>
</evidence>
<dbReference type="AlphaFoldDB" id="A0A9N8ETY1"/>
<feature type="compositionally biased region" description="Polar residues" evidence="1">
    <location>
        <begin position="38"/>
        <end position="48"/>
    </location>
</feature>
<proteinExistence type="predicted"/>
<reference evidence="4" key="1">
    <citation type="submission" date="2020-06" db="EMBL/GenBank/DDBJ databases">
        <authorList>
            <consortium name="Plant Systems Biology data submission"/>
        </authorList>
    </citation>
    <scope>NUCLEOTIDE SEQUENCE</scope>
    <source>
        <strain evidence="4">D6</strain>
    </source>
</reference>
<evidence type="ECO:0000313" key="5">
    <source>
        <dbReference type="Proteomes" id="UP001153069"/>
    </source>
</evidence>
<keyword evidence="2" id="KW-0472">Membrane</keyword>
<name>A0A9N8ETY1_9STRA</name>
<keyword evidence="2" id="KW-1133">Transmembrane helix</keyword>
<gene>
    <name evidence="4" type="ORF">SEMRO_2149_G316610.1</name>
</gene>
<dbReference type="Pfam" id="PF00487">
    <property type="entry name" value="FA_desaturase"/>
    <property type="match status" value="2"/>
</dbReference>